<dbReference type="SUPFAM" id="SSF52743">
    <property type="entry name" value="Subtilisin-like"/>
    <property type="match status" value="1"/>
</dbReference>
<comment type="similarity">
    <text evidence="1 5">Belongs to the peptidase S8 family.</text>
</comment>
<dbReference type="InterPro" id="IPR000209">
    <property type="entry name" value="Peptidase_S8/S53_dom"/>
</dbReference>
<dbReference type="OrthoDB" id="545077at2759"/>
<protein>
    <submittedName>
        <fullName evidence="10">Serine protease/ABC transporter B family protein tagA</fullName>
    </submittedName>
</protein>
<dbReference type="InterPro" id="IPR035992">
    <property type="entry name" value="Ricin_B-like_lectins"/>
</dbReference>
<dbReference type="InterPro" id="IPR008979">
    <property type="entry name" value="Galactose-bd-like_sf"/>
</dbReference>
<organism evidence="10 11">
    <name type="scientific">Tetrabaena socialis</name>
    <dbReference type="NCBI Taxonomy" id="47790"/>
    <lineage>
        <taxon>Eukaryota</taxon>
        <taxon>Viridiplantae</taxon>
        <taxon>Chlorophyta</taxon>
        <taxon>core chlorophytes</taxon>
        <taxon>Chlorophyceae</taxon>
        <taxon>CS clade</taxon>
        <taxon>Chlamydomonadales</taxon>
        <taxon>Tetrabaenaceae</taxon>
        <taxon>Tetrabaena</taxon>
    </lineage>
</organism>
<dbReference type="PANTHER" id="PTHR43399:SF4">
    <property type="entry name" value="CELL WALL-ASSOCIATED PROTEASE"/>
    <property type="match status" value="1"/>
</dbReference>
<dbReference type="Gene3D" id="3.40.50.200">
    <property type="entry name" value="Peptidase S8/S53 domain"/>
    <property type="match status" value="2"/>
</dbReference>
<dbReference type="EMBL" id="PGGS01000001">
    <property type="protein sequence ID" value="PNH12977.1"/>
    <property type="molecule type" value="Genomic_DNA"/>
</dbReference>
<proteinExistence type="inferred from homology"/>
<feature type="non-terminal residue" evidence="10">
    <location>
        <position position="1797"/>
    </location>
</feature>
<dbReference type="Pfam" id="PF02225">
    <property type="entry name" value="PA"/>
    <property type="match status" value="1"/>
</dbReference>
<accession>A0A2J8AKD2</accession>
<dbReference type="InterPro" id="IPR034058">
    <property type="entry name" value="TagA/B/C/D_pept_dom"/>
</dbReference>
<dbReference type="SUPFAM" id="SSF50370">
    <property type="entry name" value="Ricin B-like lectins"/>
    <property type="match status" value="2"/>
</dbReference>
<dbReference type="PANTHER" id="PTHR43399">
    <property type="entry name" value="SUBTILISIN-RELATED"/>
    <property type="match status" value="1"/>
</dbReference>
<keyword evidence="3 5" id="KW-0378">Hydrolase</keyword>
<dbReference type="Gene3D" id="2.60.120.380">
    <property type="match status" value="1"/>
</dbReference>
<dbReference type="CDD" id="cd00161">
    <property type="entry name" value="beta-trefoil_Ricin-like"/>
    <property type="match status" value="1"/>
</dbReference>
<evidence type="ECO:0000256" key="6">
    <source>
        <dbReference type="SAM" id="MobiDB-lite"/>
    </source>
</evidence>
<evidence type="ECO:0000313" key="11">
    <source>
        <dbReference type="Proteomes" id="UP000236333"/>
    </source>
</evidence>
<evidence type="ECO:0000256" key="4">
    <source>
        <dbReference type="ARBA" id="ARBA00022825"/>
    </source>
</evidence>
<gene>
    <name evidence="10" type="ORF">TSOC_000034</name>
</gene>
<dbReference type="CDD" id="cd04842">
    <property type="entry name" value="Peptidases_S8_Kp43_protease"/>
    <property type="match status" value="1"/>
</dbReference>
<evidence type="ECO:0000256" key="1">
    <source>
        <dbReference type="ARBA" id="ARBA00011073"/>
    </source>
</evidence>
<evidence type="ECO:0000259" key="9">
    <source>
        <dbReference type="Pfam" id="PF02225"/>
    </source>
</evidence>
<dbReference type="GO" id="GO:0006508">
    <property type="term" value="P:proteolysis"/>
    <property type="evidence" value="ECO:0007669"/>
    <property type="project" value="UniProtKB-KW"/>
</dbReference>
<reference evidence="10 11" key="1">
    <citation type="journal article" date="2017" name="Mol. Biol. Evol.">
        <title>The 4-celled Tetrabaena socialis nuclear genome reveals the essential components for genetic control of cell number at the origin of multicellularity in the volvocine lineage.</title>
        <authorList>
            <person name="Featherston J."/>
            <person name="Arakaki Y."/>
            <person name="Hanschen E.R."/>
            <person name="Ferris P.J."/>
            <person name="Michod R.E."/>
            <person name="Olson B.J.S.C."/>
            <person name="Nozaki H."/>
            <person name="Durand P.M."/>
        </authorList>
    </citation>
    <scope>NUCLEOTIDE SEQUENCE [LARGE SCALE GENOMIC DNA]</scope>
    <source>
        <strain evidence="10 11">NIES-571</strain>
    </source>
</reference>
<feature type="region of interest" description="Disordered" evidence="6">
    <location>
        <begin position="428"/>
        <end position="488"/>
    </location>
</feature>
<evidence type="ECO:0000313" key="10">
    <source>
        <dbReference type="EMBL" id="PNH12977.1"/>
    </source>
</evidence>
<sequence>MGRCWDASNAVLTAGQALELRTCNSSSLHQAFTVTYRSPLSGWAVAPRSGPTTCLVTQTATSNAVLYQCSATSSVQRVSFVDMVLTVGSLGEPVPLKDAPGLDLLVSWTFAGANNTLTFGSLPLRGGRYSSNPLRPQEVDAPDAEVSWPSDQLGQAPDLAQYCVAVTKRATQPIVGVQPGTVTLKVYERGVLARVYSRLTPDLKLPKDARCTAASAGYLATWDYGAMPPNPPWPPPPPPRPPPPPSPPSPQAPRPPRPPSPNPPPPPPKPPAPPPAPASPSPPAPPPAARMQIQAAWSVNGAPSPADLDLRVEWTVGGTTYAISYDATSARGAVFDGDNAGKNRNYESATWRNATPDATQYRVCVIWYSYSQGPTYAVVLTVQREGALVATTSRNLDSNQGYPSGCVVGASNFVGSYDYFVPPPMPPAPSPAKPPALAPPSPRPSPPIPLSNLPAPSPAKPPAPAPSPPKPPSPAPSPQVADRSGSGPSTQLYLMKYKADVGAEALRDTLAAWDAVILAYIPDDTLLVYGEPGAVIRAAKRHQVLLVEYGDDLKVSPETSRIIEAASPARRLHHRRRALQTGRDAGDASEASDNAVGTAPGFGNGLPMELKYIQTWDTSADERSSGKRVLMAIGTEQFAFAVQLVAALSLDARQEVFQSWPLSLALALGRASPKDSCWPRAKDDALYDPSSAWMYVYFCPEDVEDGIMWLSSQPEVIWTKPANKLFTKNAVAGWILQTGGLTKAQRDDPTARTRPFWKAGVAGNREIVGIADTGVDVSHCSFIDNLYDPAALYGMVRNSTATRKLYYVPDHRKVVQYVLSGGISFFGDEGDDGTGGGHGTHTSGSLVGGASDGARTTSFLNSDDTGSAPMARISMLDCTTPNHLPNLLLRAHLPNVNNSLQHHLDVGAGISSDSWGSNGIDGTAYDEFSQSFDRFAWRTPGFLSVVAAGNDGRDNEMSSTVGSPGNAKNIISVGALANQPDGDNIFGLGLPLVVKYLDATQDNSYRTSAVWSFVYKGSGSSSWTTKIQAKGGRVPLVLAAPEGACTTLTGANYTGKFVLVDQAAGTACTNAAKANRVITAGGIGVIFISSGRAYTDDTTYTDVWVIANTLVARTQGLWLRTLLVSTSVYSDIHVTQLNQANITIGPDSVADFSSYGPTFDGRIKPDLTAPGQLVSSAKSSPSIQTGANSETCSDQTVQYQGTSMATPLVAGHLTLMRQYFREGYYPEGWRGPQSANFTPSGMLLKAVAIAGAKSLQGGFARNKGDYMGPPPDGLQGWGRLDLSSSVPLPGLTQSGVRLQIADNGAIVNNQTILLSGIRATGDGPINAALVWHDFPGELYSAKQLVNNLDFYFMINDNPTRYFTNRDPYTNAEDATNNVERLYIMAAPGDNITFVVVGTRIVHNVIYSYDSDAALPQRWAVAVVGHFNGTLQSSLNPAFVTPQRVPAFAEDPRPQLSFTIGGAAGCLKSTGGVPTASTSCALGTTTIFKLIEEGAPQTRIGTSTAANMCVAIPSNSQVSGTQLQQLNCSIGDSQSFVFEPAGDDGLFRVKTTQGLCWEAAAAGTTAGTRVLLAACAYVDHQRFALQELNNGVMWSISPRHAPTMCLNVTSSGSGAAVALQPCSGANSQAFRLLDTPVPGVPLAGGYRYLIKDSAGSCLTVNGTAVGSRATLAACTATANQRMAVFRNTFALDRPAFQVTPVPVLGASRLCLQLSGTAWVLAACDMNSASQRLFLQLVPPVLQFVAEWDIPEGDPWRTTTRVGTSTGKCYDIIYSTTAMLLRAMPCTDAKSQQFQVGPI</sequence>
<evidence type="ECO:0000256" key="3">
    <source>
        <dbReference type="ARBA" id="ARBA00022801"/>
    </source>
</evidence>
<dbReference type="Gene3D" id="2.80.10.50">
    <property type="match status" value="3"/>
</dbReference>
<dbReference type="InterPro" id="IPR003137">
    <property type="entry name" value="PA_domain"/>
</dbReference>
<feature type="compositionally biased region" description="Pro residues" evidence="6">
    <location>
        <begin position="231"/>
        <end position="288"/>
    </location>
</feature>
<dbReference type="GO" id="GO:0004252">
    <property type="term" value="F:serine-type endopeptidase activity"/>
    <property type="evidence" value="ECO:0007669"/>
    <property type="project" value="UniProtKB-UniRule"/>
</dbReference>
<dbReference type="SUPFAM" id="SSF49785">
    <property type="entry name" value="Galactose-binding domain-like"/>
    <property type="match status" value="1"/>
</dbReference>
<evidence type="ECO:0000256" key="2">
    <source>
        <dbReference type="ARBA" id="ARBA00022670"/>
    </source>
</evidence>
<feature type="active site" description="Charge relay system" evidence="5">
    <location>
        <position position="838"/>
    </location>
</feature>
<feature type="region of interest" description="Disordered" evidence="6">
    <location>
        <begin position="231"/>
        <end position="290"/>
    </location>
</feature>
<dbReference type="InterPro" id="IPR051048">
    <property type="entry name" value="Peptidase_S8/S53_subtilisin"/>
</dbReference>
<feature type="domain" description="PA" evidence="9">
    <location>
        <begin position="1035"/>
        <end position="1118"/>
    </location>
</feature>
<evidence type="ECO:0000259" key="8">
    <source>
        <dbReference type="Pfam" id="PF00652"/>
    </source>
</evidence>
<dbReference type="PROSITE" id="PS50231">
    <property type="entry name" value="RICIN_B_LECTIN"/>
    <property type="match status" value="2"/>
</dbReference>
<dbReference type="InterPro" id="IPR036852">
    <property type="entry name" value="Peptidase_S8/S53_dom_sf"/>
</dbReference>
<evidence type="ECO:0000259" key="7">
    <source>
        <dbReference type="Pfam" id="PF00082"/>
    </source>
</evidence>
<keyword evidence="11" id="KW-1185">Reference proteome</keyword>
<dbReference type="PROSITE" id="PS00138">
    <property type="entry name" value="SUBTILASE_SER"/>
    <property type="match status" value="1"/>
</dbReference>
<feature type="compositionally biased region" description="Pro residues" evidence="6">
    <location>
        <begin position="428"/>
        <end position="477"/>
    </location>
</feature>
<dbReference type="PROSITE" id="PS51892">
    <property type="entry name" value="SUBTILASE"/>
    <property type="match status" value="1"/>
</dbReference>
<feature type="domain" description="Ricin B lectin" evidence="8">
    <location>
        <begin position="1499"/>
        <end position="1629"/>
    </location>
</feature>
<feature type="region of interest" description="Disordered" evidence="6">
    <location>
        <begin position="578"/>
        <end position="602"/>
    </location>
</feature>
<dbReference type="InterPro" id="IPR023828">
    <property type="entry name" value="Peptidase_S8_Ser-AS"/>
</dbReference>
<evidence type="ECO:0000256" key="5">
    <source>
        <dbReference type="PROSITE-ProRule" id="PRU01240"/>
    </source>
</evidence>
<name>A0A2J8AKD2_9CHLO</name>
<dbReference type="Pfam" id="PF00082">
    <property type="entry name" value="Peptidase_S8"/>
    <property type="match status" value="1"/>
</dbReference>
<dbReference type="PRINTS" id="PR01217">
    <property type="entry name" value="PRICHEXTENSN"/>
</dbReference>
<dbReference type="InterPro" id="IPR000772">
    <property type="entry name" value="Ricin_B_lectin"/>
</dbReference>
<dbReference type="Proteomes" id="UP000236333">
    <property type="component" value="Unassembled WGS sequence"/>
</dbReference>
<feature type="active site" description="Charge relay system" evidence="5">
    <location>
        <position position="1203"/>
    </location>
</feature>
<feature type="domain" description="Peptidase S8/S53" evidence="7">
    <location>
        <begin position="764"/>
        <end position="1224"/>
    </location>
</feature>
<comment type="caution">
    <text evidence="10">The sequence shown here is derived from an EMBL/GenBank/DDBJ whole genome shotgun (WGS) entry which is preliminary data.</text>
</comment>
<dbReference type="Pfam" id="PF00652">
    <property type="entry name" value="Ricin_B_lectin"/>
    <property type="match status" value="1"/>
</dbReference>
<keyword evidence="2 5" id="KW-0645">Protease</keyword>
<keyword evidence="4 5" id="KW-0720">Serine protease</keyword>
<feature type="active site" description="Charge relay system" evidence="5">
    <location>
        <position position="772"/>
    </location>
</feature>